<evidence type="ECO:0000256" key="2">
    <source>
        <dbReference type="ARBA" id="ARBA00022573"/>
    </source>
</evidence>
<evidence type="ECO:0000256" key="3">
    <source>
        <dbReference type="ARBA" id="ARBA00022603"/>
    </source>
</evidence>
<proteinExistence type="predicted"/>
<dbReference type="PANTHER" id="PTHR43182">
    <property type="entry name" value="COBALT-PRECORRIN-6B C(15)-METHYLTRANSFERASE (DECARBOXYLATING)"/>
    <property type="match status" value="1"/>
</dbReference>
<dbReference type="Pfam" id="PF00590">
    <property type="entry name" value="TP_methylase"/>
    <property type="match status" value="1"/>
</dbReference>
<evidence type="ECO:0000256" key="5">
    <source>
        <dbReference type="ARBA" id="ARBA00022691"/>
    </source>
</evidence>
<dbReference type="AlphaFoldDB" id="A0A543IXV5"/>
<evidence type="ECO:0000313" key="8">
    <source>
        <dbReference type="EMBL" id="TQM75412.1"/>
    </source>
</evidence>
<dbReference type="SUPFAM" id="SSF53335">
    <property type="entry name" value="S-adenosyl-L-methionine-dependent methyltransferases"/>
    <property type="match status" value="1"/>
</dbReference>
<evidence type="ECO:0000313" key="9">
    <source>
        <dbReference type="Proteomes" id="UP000319213"/>
    </source>
</evidence>
<dbReference type="EMBL" id="VFPQ01000001">
    <property type="protein sequence ID" value="TQM75412.1"/>
    <property type="molecule type" value="Genomic_DNA"/>
</dbReference>
<dbReference type="InterPro" id="IPR035996">
    <property type="entry name" value="4pyrrol_Methylase_sf"/>
</dbReference>
<evidence type="ECO:0000256" key="1">
    <source>
        <dbReference type="ARBA" id="ARBA00004953"/>
    </source>
</evidence>
<evidence type="ECO:0000256" key="4">
    <source>
        <dbReference type="ARBA" id="ARBA00022679"/>
    </source>
</evidence>
<dbReference type="NCBIfam" id="TIGR02467">
    <property type="entry name" value="CbiE"/>
    <property type="match status" value="1"/>
</dbReference>
<keyword evidence="9" id="KW-1185">Reference proteome</keyword>
<dbReference type="UniPathway" id="UPA00148"/>
<dbReference type="GO" id="GO:0032259">
    <property type="term" value="P:methylation"/>
    <property type="evidence" value="ECO:0007669"/>
    <property type="project" value="UniProtKB-KW"/>
</dbReference>
<dbReference type="RefSeq" id="WP_170198790.1">
    <property type="nucleotide sequence ID" value="NZ_BMPV01000001.1"/>
</dbReference>
<dbReference type="GO" id="GO:0008276">
    <property type="term" value="F:protein methyltransferase activity"/>
    <property type="evidence" value="ECO:0007669"/>
    <property type="project" value="InterPro"/>
</dbReference>
<evidence type="ECO:0000256" key="6">
    <source>
        <dbReference type="SAM" id="MobiDB-lite"/>
    </source>
</evidence>
<dbReference type="InterPro" id="IPR014776">
    <property type="entry name" value="4pyrrole_Mease_sub2"/>
</dbReference>
<dbReference type="Proteomes" id="UP000319213">
    <property type="component" value="Unassembled WGS sequence"/>
</dbReference>
<dbReference type="Gene3D" id="3.30.950.10">
    <property type="entry name" value="Methyltransferase, Cobalt-precorrin-4 Transmethylase, Domain 2"/>
    <property type="match status" value="1"/>
</dbReference>
<dbReference type="GO" id="GO:0009236">
    <property type="term" value="P:cobalamin biosynthetic process"/>
    <property type="evidence" value="ECO:0007669"/>
    <property type="project" value="UniProtKB-UniPathway"/>
</dbReference>
<dbReference type="InterPro" id="IPR000878">
    <property type="entry name" value="4pyrrol_Mease"/>
</dbReference>
<dbReference type="InterPro" id="IPR012818">
    <property type="entry name" value="CbiE"/>
</dbReference>
<keyword evidence="2" id="KW-0169">Cobalamin biosynthesis</keyword>
<organism evidence="8 9">
    <name type="scientific">Thermopolyspora flexuosa</name>
    <dbReference type="NCBI Taxonomy" id="103836"/>
    <lineage>
        <taxon>Bacteria</taxon>
        <taxon>Bacillati</taxon>
        <taxon>Actinomycetota</taxon>
        <taxon>Actinomycetes</taxon>
        <taxon>Streptosporangiales</taxon>
        <taxon>Streptosporangiaceae</taxon>
        <taxon>Thermopolyspora</taxon>
    </lineage>
</organism>
<evidence type="ECO:0000259" key="7">
    <source>
        <dbReference type="Pfam" id="PF00590"/>
    </source>
</evidence>
<dbReference type="InterPro" id="IPR029063">
    <property type="entry name" value="SAM-dependent_MTases_sf"/>
</dbReference>
<keyword evidence="3 8" id="KW-0489">Methyltransferase</keyword>
<dbReference type="PANTHER" id="PTHR43182:SF1">
    <property type="entry name" value="COBALT-PRECORRIN-7 C(5)-METHYLTRANSFERASE"/>
    <property type="match status" value="1"/>
</dbReference>
<protein>
    <submittedName>
        <fullName evidence="8">Precorrin-6Y C5,15-methyltransferase (Decarboxylating)</fullName>
    </submittedName>
</protein>
<feature type="domain" description="Tetrapyrrole methylase" evidence="7">
    <location>
        <begin position="16"/>
        <end position="239"/>
    </location>
</feature>
<dbReference type="SUPFAM" id="SSF53790">
    <property type="entry name" value="Tetrapyrrole methylase"/>
    <property type="match status" value="1"/>
</dbReference>
<dbReference type="Gene3D" id="3.40.50.150">
    <property type="entry name" value="Vaccinia Virus protein VP39"/>
    <property type="match status" value="1"/>
</dbReference>
<reference evidence="8 9" key="1">
    <citation type="submission" date="2019-06" db="EMBL/GenBank/DDBJ databases">
        <title>Sequencing the genomes of 1000 actinobacteria strains.</title>
        <authorList>
            <person name="Klenk H.-P."/>
        </authorList>
    </citation>
    <scope>NUCLEOTIDE SEQUENCE [LARGE SCALE GENOMIC DNA]</scope>
    <source>
        <strain evidence="8 9">DSM 43186</strain>
    </source>
</reference>
<sequence length="472" mass="48424">MITVIGLDGSEPSRPARDRLAEADLVVGTERRLAAVPVPEKARRVAVKDVAEAVTAVEAALAAARVPAPAHALEAGPGLAAAEQAVWTAPGSVRVALGRTQRVRRPAAQTGQGAQRALPRRADGTGPAVVVLAEGDPGFLGVVRALRDRGHTPEVLPAVSVVARAFARVGIGWDDAIVVSAYGEEGFRRAVNVCRAHRKVAVLTAPGAGPAELARALAPSTPRTFVVCENLGGPDERVSWPRMGEATTRTWGDVDVVLVLDHGWRRQVTGPRWVAGPGPGPEQWALPAGAFETGGGPRLGPEARALVLARLGPRLGDLVWDVGAGGGEIAVECARLGAAVVAVERDRAACERLRRNVVAHGVKVMLSCGDAPAALEPLPDPDAVVVGGGGPAVVAACAARRPRVVVAVLSAADRVPPVAAVLREHGYAAEGVALEARPLALAGGAPGDGTADAGERAGETFLVWGRLPERAG</sequence>
<accession>A0A543IXV5</accession>
<feature type="region of interest" description="Disordered" evidence="6">
    <location>
        <begin position="102"/>
        <end position="122"/>
    </location>
</feature>
<comment type="caution">
    <text evidence="8">The sequence shown here is derived from an EMBL/GenBank/DDBJ whole genome shotgun (WGS) entry which is preliminary data.</text>
</comment>
<gene>
    <name evidence="8" type="ORF">FHX40_2118</name>
</gene>
<keyword evidence="5" id="KW-0949">S-adenosyl-L-methionine</keyword>
<keyword evidence="4 8" id="KW-0808">Transferase</keyword>
<name>A0A543IXV5_9ACTN</name>
<comment type="pathway">
    <text evidence="1">Cofactor biosynthesis; adenosylcobalamin biosynthesis.</text>
</comment>
<dbReference type="CDD" id="cd11644">
    <property type="entry name" value="Precorrin-6Y-MT"/>
    <property type="match status" value="1"/>
</dbReference>
<dbReference type="InterPro" id="IPR050714">
    <property type="entry name" value="Cobalamin_biosynth_MTase"/>
</dbReference>